<protein>
    <submittedName>
        <fullName evidence="2">HD domain-containing protein</fullName>
    </submittedName>
</protein>
<reference evidence="3" key="1">
    <citation type="submission" date="2016-11" db="EMBL/GenBank/DDBJ databases">
        <authorList>
            <person name="Varghese N."/>
            <person name="Submissions S."/>
        </authorList>
    </citation>
    <scope>NUCLEOTIDE SEQUENCE [LARGE SCALE GENOMIC DNA]</scope>
    <source>
        <strain evidence="3">DSM 17456</strain>
    </source>
</reference>
<evidence type="ECO:0000259" key="1">
    <source>
        <dbReference type="PROSITE" id="PS51832"/>
    </source>
</evidence>
<accession>A0A1N6II99</accession>
<evidence type="ECO:0000313" key="3">
    <source>
        <dbReference type="Proteomes" id="UP000184694"/>
    </source>
</evidence>
<dbReference type="OrthoDB" id="9769359at2"/>
<dbReference type="STRING" id="1121457.SAMN02745161_2778"/>
<dbReference type="InterPro" id="IPR037522">
    <property type="entry name" value="HD_GYP_dom"/>
</dbReference>
<dbReference type="EMBL" id="FSRG01000006">
    <property type="protein sequence ID" value="SIO31703.1"/>
    <property type="molecule type" value="Genomic_DNA"/>
</dbReference>
<dbReference type="Gene3D" id="1.10.3210.10">
    <property type="entry name" value="Hypothetical protein af1432"/>
    <property type="match status" value="2"/>
</dbReference>
<name>A0A1N6II99_9BACT</name>
<dbReference type="PROSITE" id="PS51832">
    <property type="entry name" value="HD_GYP"/>
    <property type="match status" value="1"/>
</dbReference>
<proteinExistence type="predicted"/>
<dbReference type="SMART" id="SM00471">
    <property type="entry name" value="HDc"/>
    <property type="match status" value="2"/>
</dbReference>
<sequence>MVFQHECQGPGLVYTEDSDFKVRLFDLVSALARSLDMVSQTLAGHHTNVGFFASRIADFYGLSSFEKRNVVLAAMLHDIGAVSLYPAVDSLLFEDDTIKHSIAGSVIISSSKKLHDVSKLVEYHHTPWEELRERKKHYEISNIINLADFIDVNTRRDRPARHQIPVLIELCRKHSGTLFNPDYVEALRESEAKRNYYHRLHSARAEKTLTLSTQFDSDILDAEGVLDFTGLFAKVIDFRSRFTATHSQGVAVTSSVLGRWLGFNEVEQVFFQIAGRLHDIGKLAVPAALLEKNGRLTKEEFAIIQGHATYTEHILSGIPGLEVIRDWACQHHERIDGTGYPSGLAGRDISLGSRILQVADVFTAITEDRPYRRGMDFEQTTKVLRQLGDSEKLDPIVVEVLIERYDEINELRSKGQNQALEHFSNYSKVLYSKYGIVTKDVS</sequence>
<dbReference type="SUPFAM" id="SSF109604">
    <property type="entry name" value="HD-domain/PDEase-like"/>
    <property type="match status" value="2"/>
</dbReference>
<dbReference type="PANTHER" id="PTHR43155">
    <property type="entry name" value="CYCLIC DI-GMP PHOSPHODIESTERASE PA4108-RELATED"/>
    <property type="match status" value="1"/>
</dbReference>
<gene>
    <name evidence="2" type="ORF">SAMN02745161_2778</name>
</gene>
<dbReference type="AlphaFoldDB" id="A0A1N6II99"/>
<dbReference type="InterPro" id="IPR006674">
    <property type="entry name" value="HD_domain"/>
</dbReference>
<organism evidence="2 3">
    <name type="scientific">Halodesulfovibrio marinisediminis DSM 17456</name>
    <dbReference type="NCBI Taxonomy" id="1121457"/>
    <lineage>
        <taxon>Bacteria</taxon>
        <taxon>Pseudomonadati</taxon>
        <taxon>Thermodesulfobacteriota</taxon>
        <taxon>Desulfovibrionia</taxon>
        <taxon>Desulfovibrionales</taxon>
        <taxon>Desulfovibrionaceae</taxon>
        <taxon>Halodesulfovibrio</taxon>
    </lineage>
</organism>
<feature type="domain" description="HD-GYP" evidence="1">
    <location>
        <begin position="221"/>
        <end position="417"/>
    </location>
</feature>
<dbReference type="InterPro" id="IPR003607">
    <property type="entry name" value="HD/PDEase_dom"/>
</dbReference>
<evidence type="ECO:0000313" key="2">
    <source>
        <dbReference type="EMBL" id="SIO31703.1"/>
    </source>
</evidence>
<dbReference type="Pfam" id="PF01966">
    <property type="entry name" value="HD"/>
    <property type="match status" value="1"/>
</dbReference>
<dbReference type="PANTHER" id="PTHR43155:SF1">
    <property type="entry name" value="3'3'-CGAMP-SPECIFIC PHOSPHODIESTERASE 1"/>
    <property type="match status" value="1"/>
</dbReference>
<dbReference type="Pfam" id="PF13487">
    <property type="entry name" value="HD_5"/>
    <property type="match status" value="1"/>
</dbReference>
<dbReference type="RefSeq" id="WP_084539496.1">
    <property type="nucleotide sequence ID" value="NZ_FSRG01000006.1"/>
</dbReference>
<keyword evidence="3" id="KW-1185">Reference proteome</keyword>
<dbReference type="CDD" id="cd00077">
    <property type="entry name" value="HDc"/>
    <property type="match status" value="2"/>
</dbReference>
<dbReference type="Proteomes" id="UP000184694">
    <property type="component" value="Unassembled WGS sequence"/>
</dbReference>